<dbReference type="Proteomes" id="UP001234178">
    <property type="component" value="Unassembled WGS sequence"/>
</dbReference>
<sequence length="68" mass="7466">MKLLHGGDANPRAKKRRSFEEPLRVDDSAGRCALKCRGTGQRRQSCRRTGQASEISGRQKGGKAKPVD</sequence>
<protein>
    <submittedName>
        <fullName evidence="2">Uncharacterized protein</fullName>
    </submittedName>
</protein>
<feature type="region of interest" description="Disordered" evidence="1">
    <location>
        <begin position="1"/>
        <end position="25"/>
    </location>
</feature>
<name>A0ABR0ASZ9_9CRUS</name>
<reference evidence="2 3" key="1">
    <citation type="journal article" date="2023" name="Nucleic Acids Res.">
        <title>The hologenome of Daphnia magna reveals possible DNA methylation and microbiome-mediated evolution of the host genome.</title>
        <authorList>
            <person name="Chaturvedi A."/>
            <person name="Li X."/>
            <person name="Dhandapani V."/>
            <person name="Marshall H."/>
            <person name="Kissane S."/>
            <person name="Cuenca-Cambronero M."/>
            <person name="Asole G."/>
            <person name="Calvet F."/>
            <person name="Ruiz-Romero M."/>
            <person name="Marangio P."/>
            <person name="Guigo R."/>
            <person name="Rago D."/>
            <person name="Mirbahai L."/>
            <person name="Eastwood N."/>
            <person name="Colbourne J.K."/>
            <person name="Zhou J."/>
            <person name="Mallon E."/>
            <person name="Orsini L."/>
        </authorList>
    </citation>
    <scope>NUCLEOTIDE SEQUENCE [LARGE SCALE GENOMIC DNA]</scope>
    <source>
        <strain evidence="2">LRV0_1</strain>
    </source>
</reference>
<comment type="caution">
    <text evidence="2">The sequence shown here is derived from an EMBL/GenBank/DDBJ whole genome shotgun (WGS) entry which is preliminary data.</text>
</comment>
<dbReference type="EMBL" id="JAOYFB010000038">
    <property type="protein sequence ID" value="KAK4028180.1"/>
    <property type="molecule type" value="Genomic_DNA"/>
</dbReference>
<feature type="compositionally biased region" description="Polar residues" evidence="1">
    <location>
        <begin position="41"/>
        <end position="56"/>
    </location>
</feature>
<gene>
    <name evidence="2" type="ORF">OUZ56_017442</name>
</gene>
<proteinExistence type="predicted"/>
<evidence type="ECO:0000256" key="1">
    <source>
        <dbReference type="SAM" id="MobiDB-lite"/>
    </source>
</evidence>
<evidence type="ECO:0000313" key="2">
    <source>
        <dbReference type="EMBL" id="KAK4028180.1"/>
    </source>
</evidence>
<evidence type="ECO:0000313" key="3">
    <source>
        <dbReference type="Proteomes" id="UP001234178"/>
    </source>
</evidence>
<accession>A0ABR0ASZ9</accession>
<organism evidence="2 3">
    <name type="scientific">Daphnia magna</name>
    <dbReference type="NCBI Taxonomy" id="35525"/>
    <lineage>
        <taxon>Eukaryota</taxon>
        <taxon>Metazoa</taxon>
        <taxon>Ecdysozoa</taxon>
        <taxon>Arthropoda</taxon>
        <taxon>Crustacea</taxon>
        <taxon>Branchiopoda</taxon>
        <taxon>Diplostraca</taxon>
        <taxon>Cladocera</taxon>
        <taxon>Anomopoda</taxon>
        <taxon>Daphniidae</taxon>
        <taxon>Daphnia</taxon>
    </lineage>
</organism>
<feature type="region of interest" description="Disordered" evidence="1">
    <location>
        <begin position="37"/>
        <end position="68"/>
    </location>
</feature>
<keyword evidence="3" id="KW-1185">Reference proteome</keyword>